<proteinExistence type="predicted"/>
<evidence type="ECO:0000313" key="3">
    <source>
        <dbReference type="Proteomes" id="UP001341840"/>
    </source>
</evidence>
<reference evidence="2 3" key="1">
    <citation type="journal article" date="2023" name="Plants (Basel)">
        <title>Bridging the Gap: Combining Genomics and Transcriptomics Approaches to Understand Stylosanthes scabra, an Orphan Legume from the Brazilian Caatinga.</title>
        <authorList>
            <person name="Ferreira-Neto J.R.C."/>
            <person name="da Silva M.D."/>
            <person name="Binneck E."/>
            <person name="de Melo N.F."/>
            <person name="da Silva R.H."/>
            <person name="de Melo A.L.T.M."/>
            <person name="Pandolfi V."/>
            <person name="Bustamante F.O."/>
            <person name="Brasileiro-Vidal A.C."/>
            <person name="Benko-Iseppon A.M."/>
        </authorList>
    </citation>
    <scope>NUCLEOTIDE SEQUENCE [LARGE SCALE GENOMIC DNA]</scope>
    <source>
        <tissue evidence="2">Leaves</tissue>
    </source>
</reference>
<accession>A0ABU6WL27</accession>
<protein>
    <submittedName>
        <fullName evidence="2">Uncharacterized protein</fullName>
    </submittedName>
</protein>
<feature type="region of interest" description="Disordered" evidence="1">
    <location>
        <begin position="10"/>
        <end position="40"/>
    </location>
</feature>
<evidence type="ECO:0000313" key="2">
    <source>
        <dbReference type="EMBL" id="MED6185967.1"/>
    </source>
</evidence>
<gene>
    <name evidence="2" type="ORF">PIB30_062249</name>
</gene>
<organism evidence="2 3">
    <name type="scientific">Stylosanthes scabra</name>
    <dbReference type="NCBI Taxonomy" id="79078"/>
    <lineage>
        <taxon>Eukaryota</taxon>
        <taxon>Viridiplantae</taxon>
        <taxon>Streptophyta</taxon>
        <taxon>Embryophyta</taxon>
        <taxon>Tracheophyta</taxon>
        <taxon>Spermatophyta</taxon>
        <taxon>Magnoliopsida</taxon>
        <taxon>eudicotyledons</taxon>
        <taxon>Gunneridae</taxon>
        <taxon>Pentapetalae</taxon>
        <taxon>rosids</taxon>
        <taxon>fabids</taxon>
        <taxon>Fabales</taxon>
        <taxon>Fabaceae</taxon>
        <taxon>Papilionoideae</taxon>
        <taxon>50 kb inversion clade</taxon>
        <taxon>dalbergioids sensu lato</taxon>
        <taxon>Dalbergieae</taxon>
        <taxon>Pterocarpus clade</taxon>
        <taxon>Stylosanthes</taxon>
    </lineage>
</organism>
<keyword evidence="3" id="KW-1185">Reference proteome</keyword>
<sequence length="79" mass="8921">MQTHLLVFHFRPPPTGASSSSSGDHSLHCRRQHPSKAASEVPPPFQVYIQALERVDLRSQFAKDNLRTSALDPNCHRFL</sequence>
<comment type="caution">
    <text evidence="2">The sequence shown here is derived from an EMBL/GenBank/DDBJ whole genome shotgun (WGS) entry which is preliminary data.</text>
</comment>
<dbReference type="Proteomes" id="UP001341840">
    <property type="component" value="Unassembled WGS sequence"/>
</dbReference>
<evidence type="ECO:0000256" key="1">
    <source>
        <dbReference type="SAM" id="MobiDB-lite"/>
    </source>
</evidence>
<name>A0ABU6WL27_9FABA</name>
<dbReference type="EMBL" id="JASCZI010181818">
    <property type="protein sequence ID" value="MED6185967.1"/>
    <property type="molecule type" value="Genomic_DNA"/>
</dbReference>
<feature type="non-terminal residue" evidence="2">
    <location>
        <position position="79"/>
    </location>
</feature>